<evidence type="ECO:0000313" key="2">
    <source>
        <dbReference type="EMBL" id="CAL1155883.1"/>
    </source>
</evidence>
<feature type="non-terminal residue" evidence="1">
    <location>
        <position position="1"/>
    </location>
</feature>
<keyword evidence="3" id="KW-1185">Reference proteome</keyword>
<protein>
    <submittedName>
        <fullName evidence="1">Uncharacterized protein</fullName>
    </submittedName>
</protein>
<name>A0A9P1D2J5_9DINO</name>
<dbReference type="EMBL" id="CAMXCT020003112">
    <property type="protein sequence ID" value="CAL1155883.1"/>
    <property type="molecule type" value="Genomic_DNA"/>
</dbReference>
<gene>
    <name evidence="1" type="ORF">C1SCF055_LOCUS28455</name>
</gene>
<dbReference type="OrthoDB" id="468579at2759"/>
<proteinExistence type="predicted"/>
<organism evidence="1">
    <name type="scientific">Cladocopium goreaui</name>
    <dbReference type="NCBI Taxonomy" id="2562237"/>
    <lineage>
        <taxon>Eukaryota</taxon>
        <taxon>Sar</taxon>
        <taxon>Alveolata</taxon>
        <taxon>Dinophyceae</taxon>
        <taxon>Suessiales</taxon>
        <taxon>Symbiodiniaceae</taxon>
        <taxon>Cladocopium</taxon>
    </lineage>
</organism>
<reference evidence="2" key="2">
    <citation type="submission" date="2024-04" db="EMBL/GenBank/DDBJ databases">
        <authorList>
            <person name="Chen Y."/>
            <person name="Shah S."/>
            <person name="Dougan E. K."/>
            <person name="Thang M."/>
            <person name="Chan C."/>
        </authorList>
    </citation>
    <scope>NUCLEOTIDE SEQUENCE [LARGE SCALE GENOMIC DNA]</scope>
</reference>
<accession>A0A9P1D2J5</accession>
<dbReference type="EMBL" id="CAMXCT030003112">
    <property type="protein sequence ID" value="CAL4789820.1"/>
    <property type="molecule type" value="Genomic_DNA"/>
</dbReference>
<reference evidence="1" key="1">
    <citation type="submission" date="2022-10" db="EMBL/GenBank/DDBJ databases">
        <authorList>
            <person name="Chen Y."/>
            <person name="Dougan E. K."/>
            <person name="Chan C."/>
            <person name="Rhodes N."/>
            <person name="Thang M."/>
        </authorList>
    </citation>
    <scope>NUCLEOTIDE SEQUENCE</scope>
</reference>
<comment type="caution">
    <text evidence="1">The sequence shown here is derived from an EMBL/GenBank/DDBJ whole genome shotgun (WGS) entry which is preliminary data.</text>
</comment>
<evidence type="ECO:0000313" key="3">
    <source>
        <dbReference type="Proteomes" id="UP001152797"/>
    </source>
</evidence>
<dbReference type="AlphaFoldDB" id="A0A9P1D2J5"/>
<dbReference type="EMBL" id="CAMXCT010003112">
    <property type="protein sequence ID" value="CAI4002508.1"/>
    <property type="molecule type" value="Genomic_DNA"/>
</dbReference>
<sequence length="187" mass="21359">MLTEQIMLEETQDRLLIGFRPLLSKYALGQDVWMDVAMKLFAVALVSCVSMADAWKWAIAFSLVMAVLVAMCQPYMEPQVTQLQSLSCFCLALASVAFVYDWDWLARLTLVTPMMLMLWQVRCPDCTEALAERLFQDRRWTGQELQSELPKLQRGEHHELLPKALSKGFADTNDMAARRTCLGSKME</sequence>
<dbReference type="Proteomes" id="UP001152797">
    <property type="component" value="Unassembled WGS sequence"/>
</dbReference>
<evidence type="ECO:0000313" key="1">
    <source>
        <dbReference type="EMBL" id="CAI4002508.1"/>
    </source>
</evidence>